<reference evidence="1 2" key="1">
    <citation type="journal article" date="2013" name="Genome Biol.">
        <title>The genome sequence of the most widely cultivated cacao type and its use to identify candidate genes regulating pod color.</title>
        <authorList>
            <person name="Motamayor J.C."/>
            <person name="Mockaitis K."/>
            <person name="Schmutz J."/>
            <person name="Haiminen N."/>
            <person name="Iii D.L."/>
            <person name="Cornejo O."/>
            <person name="Findley S.D."/>
            <person name="Zheng P."/>
            <person name="Utro F."/>
            <person name="Royaert S."/>
            <person name="Saski C."/>
            <person name="Jenkins J."/>
            <person name="Podicheti R."/>
            <person name="Zhao M."/>
            <person name="Scheffler B.E."/>
            <person name="Stack J.C."/>
            <person name="Feltus F.A."/>
            <person name="Mustiga G.M."/>
            <person name="Amores F."/>
            <person name="Phillips W."/>
            <person name="Marelli J.P."/>
            <person name="May G.D."/>
            <person name="Shapiro H."/>
            <person name="Ma J."/>
            <person name="Bustamante C.D."/>
            <person name="Schnell R.J."/>
            <person name="Main D."/>
            <person name="Gilbert D."/>
            <person name="Parida L."/>
            <person name="Kuhn D.N."/>
        </authorList>
    </citation>
    <scope>NUCLEOTIDE SEQUENCE [LARGE SCALE GENOMIC DNA]</scope>
    <source>
        <strain evidence="2">cv. Matina 1-6</strain>
    </source>
</reference>
<dbReference type="Gramene" id="EOY31194">
    <property type="protein sequence ID" value="EOY31194"/>
    <property type="gene ID" value="TCM_038168"/>
</dbReference>
<keyword evidence="2" id="KW-1185">Reference proteome</keyword>
<protein>
    <submittedName>
        <fullName evidence="1">Uncharacterized protein</fullName>
    </submittedName>
</protein>
<gene>
    <name evidence="1" type="ORF">TCM_038168</name>
</gene>
<name>A0A061GVT1_THECC</name>
<evidence type="ECO:0000313" key="1">
    <source>
        <dbReference type="EMBL" id="EOY31194.1"/>
    </source>
</evidence>
<dbReference type="EMBL" id="CM001887">
    <property type="protein sequence ID" value="EOY31194.1"/>
    <property type="molecule type" value="Genomic_DNA"/>
</dbReference>
<dbReference type="HOGENOM" id="CLU_2817641_0_0_1"/>
<accession>A0A061GVT1</accession>
<sequence>METAVRYVKTPHHILPSFCFLLSNKRPVRSFLDISHAKTATTTTTTTTLALCPSPLASRPLSLLRGC</sequence>
<dbReference type="Proteomes" id="UP000026915">
    <property type="component" value="Chromosome 9"/>
</dbReference>
<evidence type="ECO:0000313" key="2">
    <source>
        <dbReference type="Proteomes" id="UP000026915"/>
    </source>
</evidence>
<proteinExistence type="predicted"/>
<dbReference type="AlphaFoldDB" id="A0A061GVT1"/>
<organism evidence="1 2">
    <name type="scientific">Theobroma cacao</name>
    <name type="common">Cacao</name>
    <name type="synonym">Cocoa</name>
    <dbReference type="NCBI Taxonomy" id="3641"/>
    <lineage>
        <taxon>Eukaryota</taxon>
        <taxon>Viridiplantae</taxon>
        <taxon>Streptophyta</taxon>
        <taxon>Embryophyta</taxon>
        <taxon>Tracheophyta</taxon>
        <taxon>Spermatophyta</taxon>
        <taxon>Magnoliopsida</taxon>
        <taxon>eudicotyledons</taxon>
        <taxon>Gunneridae</taxon>
        <taxon>Pentapetalae</taxon>
        <taxon>rosids</taxon>
        <taxon>malvids</taxon>
        <taxon>Malvales</taxon>
        <taxon>Malvaceae</taxon>
        <taxon>Byttnerioideae</taxon>
        <taxon>Theobroma</taxon>
    </lineage>
</organism>
<dbReference type="InParanoid" id="A0A061GVT1"/>